<keyword evidence="2" id="KW-1185">Reference proteome</keyword>
<dbReference type="Proteomes" id="UP000183832">
    <property type="component" value="Unassembled WGS sequence"/>
</dbReference>
<reference evidence="1 2" key="1">
    <citation type="submission" date="2015-04" db="EMBL/GenBank/DDBJ databases">
        <authorList>
            <person name="Syromyatnikov M.Y."/>
            <person name="Popov V.N."/>
        </authorList>
    </citation>
    <scope>NUCLEOTIDE SEQUENCE [LARGE SCALE GENOMIC DNA]</scope>
</reference>
<dbReference type="EMBL" id="CVRI01000064">
    <property type="protein sequence ID" value="CRL05450.1"/>
    <property type="molecule type" value="Genomic_DNA"/>
</dbReference>
<protein>
    <submittedName>
        <fullName evidence="1">CLUMA_CG018576, isoform A</fullName>
    </submittedName>
</protein>
<accession>A0A1J1J0G4</accession>
<dbReference type="AlphaFoldDB" id="A0A1J1J0G4"/>
<gene>
    <name evidence="1" type="ORF">CLUMA_CG018576</name>
</gene>
<evidence type="ECO:0000313" key="1">
    <source>
        <dbReference type="EMBL" id="CRL05450.1"/>
    </source>
</evidence>
<name>A0A1J1J0G4_9DIPT</name>
<proteinExistence type="predicted"/>
<organism evidence="1 2">
    <name type="scientific">Clunio marinus</name>
    <dbReference type="NCBI Taxonomy" id="568069"/>
    <lineage>
        <taxon>Eukaryota</taxon>
        <taxon>Metazoa</taxon>
        <taxon>Ecdysozoa</taxon>
        <taxon>Arthropoda</taxon>
        <taxon>Hexapoda</taxon>
        <taxon>Insecta</taxon>
        <taxon>Pterygota</taxon>
        <taxon>Neoptera</taxon>
        <taxon>Endopterygota</taxon>
        <taxon>Diptera</taxon>
        <taxon>Nematocera</taxon>
        <taxon>Chironomoidea</taxon>
        <taxon>Chironomidae</taxon>
        <taxon>Clunio</taxon>
    </lineage>
</organism>
<sequence>MGFCLLIFRELGGNQAKPFYNQRVQLVNFRWIFYKENEEKVVGNLDAIVSLTVNNLEKLIFIFHLLYLFFFQFSEASAQLNCETPQAH</sequence>
<evidence type="ECO:0000313" key="2">
    <source>
        <dbReference type="Proteomes" id="UP000183832"/>
    </source>
</evidence>